<evidence type="ECO:0000256" key="3">
    <source>
        <dbReference type="ARBA" id="ARBA00022806"/>
    </source>
</evidence>
<dbReference type="GO" id="GO:0016787">
    <property type="term" value="F:hydrolase activity"/>
    <property type="evidence" value="ECO:0007669"/>
    <property type="project" value="UniProtKB-KW"/>
</dbReference>
<keyword evidence="1" id="KW-0547">Nucleotide-binding</keyword>
<dbReference type="SUPFAM" id="SSF52540">
    <property type="entry name" value="P-loop containing nucleoside triphosphate hydrolases"/>
    <property type="match status" value="1"/>
</dbReference>
<comment type="caution">
    <text evidence="7">The sequence shown here is derived from an EMBL/GenBank/DDBJ whole genome shotgun (WGS) entry which is preliminary data.</text>
</comment>
<dbReference type="OrthoDB" id="3931039at2759"/>
<feature type="compositionally biased region" description="Acidic residues" evidence="5">
    <location>
        <begin position="30"/>
        <end position="46"/>
    </location>
</feature>
<keyword evidence="3" id="KW-0347">Helicase</keyword>
<gene>
    <name evidence="7" type="ORF">AWRI4233_LOCUS7221</name>
</gene>
<evidence type="ECO:0000256" key="5">
    <source>
        <dbReference type="SAM" id="MobiDB-lite"/>
    </source>
</evidence>
<feature type="region of interest" description="Disordered" evidence="5">
    <location>
        <begin position="27"/>
        <end position="68"/>
    </location>
</feature>
<dbReference type="Proteomes" id="UP000714618">
    <property type="component" value="Unassembled WGS sequence"/>
</dbReference>
<keyword evidence="2" id="KW-0378">Hydrolase</keyword>
<dbReference type="InterPro" id="IPR050534">
    <property type="entry name" value="Coronavir_polyprotein_1ab"/>
</dbReference>
<dbReference type="PANTHER" id="PTHR43788">
    <property type="entry name" value="DNA2/NAM7 HELICASE FAMILY MEMBER"/>
    <property type="match status" value="1"/>
</dbReference>
<organism evidence="7 8">
    <name type="scientific">Aureobasidium mustum</name>
    <dbReference type="NCBI Taxonomy" id="2773714"/>
    <lineage>
        <taxon>Eukaryota</taxon>
        <taxon>Fungi</taxon>
        <taxon>Dikarya</taxon>
        <taxon>Ascomycota</taxon>
        <taxon>Pezizomycotina</taxon>
        <taxon>Dothideomycetes</taxon>
        <taxon>Dothideomycetidae</taxon>
        <taxon>Dothideales</taxon>
        <taxon>Saccotheciaceae</taxon>
        <taxon>Aureobasidium</taxon>
    </lineage>
</organism>
<dbReference type="Pfam" id="PF13087">
    <property type="entry name" value="AAA_12"/>
    <property type="match status" value="1"/>
</dbReference>
<dbReference type="EMBL" id="CAIJEO010000009">
    <property type="protein sequence ID" value="CAD0098397.1"/>
    <property type="molecule type" value="Genomic_DNA"/>
</dbReference>
<feature type="domain" description="DNA2/NAM7 helicase-like C-terminal" evidence="6">
    <location>
        <begin position="922"/>
        <end position="1108"/>
    </location>
</feature>
<sequence length="1221" mass="136266">MAAELKYRKHFKLADDVKLDSSQVKMFVSVDEEPVNSDSDSESEEVSEPKHESQPDNTTSANITPNNSQPLEKVVALLPMAGQDNISDQNRLVRIQNPSAKSDDWNKVGISQKFRCNVRITKPNESRKKVPYLPSDNSKKNGVAMNFSIKSHGLAPKLSLSVEYHRNEHALSANEIHVPRHEGSIDFSFGHVYKDANDTSTEPNQIMNLEVKYGSEHKSALVEFNTTGAIADSLKCINDYPEPHLHPRVKRMRPRGDEVKLTKKLVSLTRILENEVYHVSIKIQPNSKDIDAHKAGNRNSVDDLLDMLPHKNNLSAGPAVSDNVVPPSAEDTSAATPPEGQTVASTEETPAAPLEDRAVFPLSVEHAMTVLPYEQYRNAIHKPLVQHGKMPTPSTVFDKHHPCLPMPALPVFRDADEGSIVISNSAHTQSVEREFILKALAIDPHKVQLLTLGDAVLLAVRWDKRLRAGLSSDERITYPNGTIIDFKIHSAQALEAAANNPKPHYAKGLVIGNSFGVSCDMLCLVLKKKAVEFAGMTSPLHSASNAASYHACLSSQSDDHVCASIINAAATTYARGSWVTEQWPVLLNDGGVLPTRDYISQSRCSPDEWTDAFRKLKEPKGKPWNRRQIQFIDTFLKAQGGMALCTGPGGAGKTELMMQLIAFVLRTGSRAVVTGMKHDTLDMIVEKFVEMFPEMEPPLRAYTPSSEDLMDEKTTWVTTDDREMLILEMARTDLNENKDRRSHLKMTYSIQHKVIQNSTRTDMPPMVKQIPSGLENGVSVFNDPTQYDYRQIFREGFAALPEHSPSDSEYWTEDRARLFKYVYAVLRAEAIQNAPFLVSTMVGLKNREISQNFSLDHNIARFDDEAQACEEGVSLIGAALCHWSKNVKTWAMFGDYKQSGVICLTGQGQENTVDVFHEQSRISLFSRLEKAGHPVVHLNTQQRLPQLFFTPLNELHYDMQITTSSSLKRPLRENTTLLGEIAGRSQKEIALQTDAQRRMLLVQVDSPTMKARDSPSRANPGFAAYVVDVVLPALQGVVWRLFYKLRRDGWSRLELPKLYTIDTAHGREADFVIFDVVNDTREGFLSDKTRMCLAASRAKQQMLWVTGDCSEIPTDTKTKYYRDSSDGDKIKQVTVSRPLLHWKKYFEDKKCTHQTAPPAFEVPTDLAYFGDDLDTVKVETGTSGEVSAPIDDSAQFSTGDAAVWPAGDALISGEDFGGDFW</sequence>
<dbReference type="InterPro" id="IPR041679">
    <property type="entry name" value="DNA2/NAM7-like_C"/>
</dbReference>
<dbReference type="AlphaFoldDB" id="A0A9N8K1T8"/>
<feature type="region of interest" description="Disordered" evidence="5">
    <location>
        <begin position="302"/>
        <end position="352"/>
    </location>
</feature>
<dbReference type="PANTHER" id="PTHR43788:SF8">
    <property type="entry name" value="DNA-BINDING PROTEIN SMUBP-2"/>
    <property type="match status" value="1"/>
</dbReference>
<evidence type="ECO:0000256" key="4">
    <source>
        <dbReference type="ARBA" id="ARBA00022840"/>
    </source>
</evidence>
<evidence type="ECO:0000313" key="8">
    <source>
        <dbReference type="Proteomes" id="UP000714618"/>
    </source>
</evidence>
<evidence type="ECO:0000259" key="6">
    <source>
        <dbReference type="Pfam" id="PF13087"/>
    </source>
</evidence>
<evidence type="ECO:0000256" key="2">
    <source>
        <dbReference type="ARBA" id="ARBA00022801"/>
    </source>
</evidence>
<accession>A0A9N8K1T8</accession>
<evidence type="ECO:0000256" key="1">
    <source>
        <dbReference type="ARBA" id="ARBA00022741"/>
    </source>
</evidence>
<name>A0A9N8K1T8_9PEZI</name>
<keyword evidence="8" id="KW-1185">Reference proteome</keyword>
<protein>
    <recommendedName>
        <fullName evidence="6">DNA2/NAM7 helicase-like C-terminal domain-containing protein</fullName>
    </recommendedName>
</protein>
<keyword evidence="4" id="KW-0067">ATP-binding</keyword>
<reference evidence="7" key="1">
    <citation type="submission" date="2020-06" db="EMBL/GenBank/DDBJ databases">
        <authorList>
            <person name="Onetto C."/>
        </authorList>
    </citation>
    <scope>NUCLEOTIDE SEQUENCE</scope>
</reference>
<dbReference type="Gene3D" id="3.40.50.300">
    <property type="entry name" value="P-loop containing nucleotide triphosphate hydrolases"/>
    <property type="match status" value="2"/>
</dbReference>
<dbReference type="GO" id="GO:0005524">
    <property type="term" value="F:ATP binding"/>
    <property type="evidence" value="ECO:0007669"/>
    <property type="project" value="UniProtKB-KW"/>
</dbReference>
<proteinExistence type="predicted"/>
<evidence type="ECO:0000313" key="7">
    <source>
        <dbReference type="EMBL" id="CAD0098397.1"/>
    </source>
</evidence>
<dbReference type="GO" id="GO:0043139">
    <property type="term" value="F:5'-3' DNA helicase activity"/>
    <property type="evidence" value="ECO:0007669"/>
    <property type="project" value="TreeGrafter"/>
</dbReference>
<feature type="compositionally biased region" description="Polar residues" evidence="5">
    <location>
        <begin position="55"/>
        <end position="68"/>
    </location>
</feature>
<dbReference type="InterPro" id="IPR027417">
    <property type="entry name" value="P-loop_NTPase"/>
</dbReference>